<reference evidence="4 5" key="1">
    <citation type="submission" date="2016-10" db="EMBL/GenBank/DDBJ databases">
        <title>Paenibacillus species isolates.</title>
        <authorList>
            <person name="Beno S.M."/>
        </authorList>
    </citation>
    <scope>NUCLEOTIDE SEQUENCE [LARGE SCALE GENOMIC DNA]</scope>
    <source>
        <strain evidence="4 5">FSL H7-0744</strain>
    </source>
</reference>
<dbReference type="SUPFAM" id="SSF55729">
    <property type="entry name" value="Acyl-CoA N-acyltransferases (Nat)"/>
    <property type="match status" value="1"/>
</dbReference>
<dbReference type="Gene3D" id="3.40.630.30">
    <property type="match status" value="1"/>
</dbReference>
<keyword evidence="2" id="KW-0012">Acyltransferase</keyword>
<evidence type="ECO:0000259" key="3">
    <source>
        <dbReference type="PROSITE" id="PS51186"/>
    </source>
</evidence>
<proteinExistence type="predicted"/>
<sequence>MHLSQFQIEPFHEKDHEQVCELLVDSFRSKFQALVHLSDREMTELLMKLWTFDCRDASVKQFVARKDGKIAGVLCLKWKPSEPRNNPQSQVNIVQLIRQYGPVKVLKLVTGLGALSYAPHETECYIEHLAVSSRERNQGAGQQLLNYAKNMAVQSRCKVLSLHVSCSNSQAIQLYRKLSFGIRRTRYNMLRHLIFREPAWHLMTWESSVITCRE</sequence>
<protein>
    <recommendedName>
        <fullName evidence="3">N-acetyltransferase domain-containing protein</fullName>
    </recommendedName>
</protein>
<dbReference type="InterPro" id="IPR016181">
    <property type="entry name" value="Acyl_CoA_acyltransferase"/>
</dbReference>
<keyword evidence="5" id="KW-1185">Reference proteome</keyword>
<dbReference type="InterPro" id="IPR000182">
    <property type="entry name" value="GNAT_dom"/>
</dbReference>
<feature type="domain" description="N-acetyltransferase" evidence="3">
    <location>
        <begin position="6"/>
        <end position="206"/>
    </location>
</feature>
<dbReference type="PANTHER" id="PTHR43420">
    <property type="entry name" value="ACETYLTRANSFERASE"/>
    <property type="match status" value="1"/>
</dbReference>
<organism evidence="4 5">
    <name type="scientific">Paenibacillus borealis</name>
    <dbReference type="NCBI Taxonomy" id="160799"/>
    <lineage>
        <taxon>Bacteria</taxon>
        <taxon>Bacillati</taxon>
        <taxon>Bacillota</taxon>
        <taxon>Bacilli</taxon>
        <taxon>Bacillales</taxon>
        <taxon>Paenibacillaceae</taxon>
        <taxon>Paenibacillus</taxon>
    </lineage>
</organism>
<keyword evidence="1" id="KW-0808">Transferase</keyword>
<gene>
    <name evidence="4" type="ORF">BSK56_21910</name>
</gene>
<dbReference type="CDD" id="cd04301">
    <property type="entry name" value="NAT_SF"/>
    <property type="match status" value="1"/>
</dbReference>
<dbReference type="Proteomes" id="UP000187412">
    <property type="component" value="Unassembled WGS sequence"/>
</dbReference>
<dbReference type="EMBL" id="MPTB01000030">
    <property type="protein sequence ID" value="OMD44756.1"/>
    <property type="molecule type" value="Genomic_DNA"/>
</dbReference>
<dbReference type="PANTHER" id="PTHR43420:SF47">
    <property type="entry name" value="N-ACETYLTRANSFERASE DOMAIN-CONTAINING PROTEIN"/>
    <property type="match status" value="1"/>
</dbReference>
<accession>A0ABX3H528</accession>
<dbReference type="Pfam" id="PF00583">
    <property type="entry name" value="Acetyltransf_1"/>
    <property type="match status" value="1"/>
</dbReference>
<evidence type="ECO:0000256" key="1">
    <source>
        <dbReference type="ARBA" id="ARBA00022679"/>
    </source>
</evidence>
<dbReference type="InterPro" id="IPR050680">
    <property type="entry name" value="YpeA/RimI_acetyltransf"/>
</dbReference>
<dbReference type="PROSITE" id="PS51186">
    <property type="entry name" value="GNAT"/>
    <property type="match status" value="1"/>
</dbReference>
<evidence type="ECO:0000313" key="5">
    <source>
        <dbReference type="Proteomes" id="UP000187412"/>
    </source>
</evidence>
<evidence type="ECO:0000313" key="4">
    <source>
        <dbReference type="EMBL" id="OMD44756.1"/>
    </source>
</evidence>
<name>A0ABX3H528_PAEBO</name>
<dbReference type="RefSeq" id="WP_076112737.1">
    <property type="nucleotide sequence ID" value="NZ_MPTB01000030.1"/>
</dbReference>
<evidence type="ECO:0000256" key="2">
    <source>
        <dbReference type="ARBA" id="ARBA00023315"/>
    </source>
</evidence>
<comment type="caution">
    <text evidence="4">The sequence shown here is derived from an EMBL/GenBank/DDBJ whole genome shotgun (WGS) entry which is preliminary data.</text>
</comment>